<keyword evidence="3" id="KW-1185">Reference proteome</keyword>
<name>A0A7X2H5I5_9BACL</name>
<gene>
    <name evidence="2" type="ORF">GJB61_13285</name>
</gene>
<evidence type="ECO:0000313" key="3">
    <source>
        <dbReference type="Proteomes" id="UP000463051"/>
    </source>
</evidence>
<dbReference type="RefSeq" id="WP_154118983.1">
    <property type="nucleotide sequence ID" value="NZ_WJXB01000004.1"/>
</dbReference>
<feature type="transmembrane region" description="Helical" evidence="1">
    <location>
        <begin position="50"/>
        <end position="72"/>
    </location>
</feature>
<comment type="caution">
    <text evidence="2">The sequence shown here is derived from an EMBL/GenBank/DDBJ whole genome shotgun (WGS) entry which is preliminary data.</text>
</comment>
<evidence type="ECO:0000313" key="2">
    <source>
        <dbReference type="EMBL" id="MRN53956.1"/>
    </source>
</evidence>
<keyword evidence="1" id="KW-1133">Transmembrane helix</keyword>
<dbReference type="AlphaFoldDB" id="A0A7X2H5I5"/>
<keyword evidence="1" id="KW-0472">Membrane</keyword>
<evidence type="ECO:0000256" key="1">
    <source>
        <dbReference type="SAM" id="Phobius"/>
    </source>
</evidence>
<proteinExistence type="predicted"/>
<keyword evidence="1" id="KW-0812">Transmembrane</keyword>
<dbReference type="EMBL" id="WJXB01000004">
    <property type="protein sequence ID" value="MRN53956.1"/>
    <property type="molecule type" value="Genomic_DNA"/>
</dbReference>
<dbReference type="Proteomes" id="UP000463051">
    <property type="component" value="Unassembled WGS sequence"/>
</dbReference>
<reference evidence="2 3" key="1">
    <citation type="submission" date="2019-11" db="EMBL/GenBank/DDBJ databases">
        <title>Paenibacillus monticola sp. nov., a novel PGPR strain isolated from mountain sample in China.</title>
        <authorList>
            <person name="Zhao Q."/>
            <person name="Li H.-P."/>
            <person name="Zhang J.-L."/>
        </authorList>
    </citation>
    <scope>NUCLEOTIDE SEQUENCE [LARGE SCALE GENOMIC DNA]</scope>
    <source>
        <strain evidence="2 3">LC-T2</strain>
    </source>
</reference>
<sequence>MKSKSFAGFMIKMALLGLCIGLLLFILTQSGVFELPIVIGTTSYEGMKSSLLLLIGSPIVLIIIGFVISIFMRSESEK</sequence>
<accession>A0A7X2H5I5</accession>
<organism evidence="2 3">
    <name type="scientific">Paenibacillus monticola</name>
    <dbReference type="NCBI Taxonomy" id="2666075"/>
    <lineage>
        <taxon>Bacteria</taxon>
        <taxon>Bacillati</taxon>
        <taxon>Bacillota</taxon>
        <taxon>Bacilli</taxon>
        <taxon>Bacillales</taxon>
        <taxon>Paenibacillaceae</taxon>
        <taxon>Paenibacillus</taxon>
    </lineage>
</organism>
<protein>
    <submittedName>
        <fullName evidence="2">Uncharacterized protein</fullName>
    </submittedName>
</protein>